<name>A0A1X7JA26_9SPHI</name>
<dbReference type="Gene3D" id="3.40.390.70">
    <property type="match status" value="1"/>
</dbReference>
<dbReference type="GO" id="GO:0016787">
    <property type="term" value="F:hydrolase activity"/>
    <property type="evidence" value="ECO:0007669"/>
    <property type="project" value="UniProtKB-KW"/>
</dbReference>
<proteinExistence type="predicted"/>
<dbReference type="RefSeq" id="WP_085472405.1">
    <property type="nucleotide sequence ID" value="NZ_CP038029.1"/>
</dbReference>
<dbReference type="Proteomes" id="UP000192980">
    <property type="component" value="Unassembled WGS sequence"/>
</dbReference>
<dbReference type="EMBL" id="FXAU01000002">
    <property type="protein sequence ID" value="SMG24542.1"/>
    <property type="molecule type" value="Genomic_DNA"/>
</dbReference>
<organism evidence="1 2">
    <name type="scientific">Sphingobacterium psychroaquaticum</name>
    <dbReference type="NCBI Taxonomy" id="561061"/>
    <lineage>
        <taxon>Bacteria</taxon>
        <taxon>Pseudomonadati</taxon>
        <taxon>Bacteroidota</taxon>
        <taxon>Sphingobacteriia</taxon>
        <taxon>Sphingobacteriales</taxon>
        <taxon>Sphingobacteriaceae</taxon>
        <taxon>Sphingobacterium</taxon>
    </lineage>
</organism>
<dbReference type="NCBIfam" id="TIGR04549">
    <property type="entry name" value="LP_HExxH_w_tonB"/>
    <property type="match status" value="1"/>
</dbReference>
<keyword evidence="1" id="KW-0449">Lipoprotein</keyword>
<evidence type="ECO:0000313" key="2">
    <source>
        <dbReference type="Proteomes" id="UP000192980"/>
    </source>
</evidence>
<keyword evidence="2" id="KW-1185">Reference proteome</keyword>
<gene>
    <name evidence="1" type="ORF">SAMN05660862_1655</name>
</gene>
<dbReference type="SUPFAM" id="SSF55486">
    <property type="entry name" value="Metalloproteases ('zincins'), catalytic domain"/>
    <property type="match status" value="1"/>
</dbReference>
<reference evidence="1 2" key="1">
    <citation type="submission" date="2017-04" db="EMBL/GenBank/DDBJ databases">
        <authorList>
            <person name="Afonso C.L."/>
            <person name="Miller P.J."/>
            <person name="Scott M.A."/>
            <person name="Spackman E."/>
            <person name="Goraichik I."/>
            <person name="Dimitrov K.M."/>
            <person name="Suarez D.L."/>
            <person name="Swayne D.E."/>
        </authorList>
    </citation>
    <scope>NUCLEOTIDE SEQUENCE [LARGE SCALE GENOMIC DNA]</scope>
    <source>
        <strain evidence="1 2">DSM 22418</strain>
    </source>
</reference>
<dbReference type="AlphaFoldDB" id="A0A1X7JA26"/>
<evidence type="ECO:0000313" key="1">
    <source>
        <dbReference type="EMBL" id="SMG24542.1"/>
    </source>
</evidence>
<protein>
    <submittedName>
        <fullName evidence="1">Substrate import-associated zinc metallohydrolase lipoprotein</fullName>
    </submittedName>
</protein>
<dbReference type="Pfam" id="PF15890">
    <property type="entry name" value="Peptidase_Mx1"/>
    <property type="match status" value="1"/>
</dbReference>
<dbReference type="STRING" id="561061.SAMN05660862_1655"/>
<sequence length="295" mass="33789">MKKNIHKFTIAIILLFTWACSADKISPDSVFTDLKIDKNELDLFIEEHFIKPYNVGVIYKYVDGESDMNYNLSPATYESAVRMTVLFKYLGIEPYDEVTGSTDFIRSYFPKSLSYIGSPAYRNNGTMVLGTAEGGRKITMYNLNALTAGASTNINYLNRMYFRTIHHEFAHILNQTKDFSRSFDEISAAGYVSDAWNTEYGESTGLIAGFISPYASKEAKEDFVEVYSFYILLSPEQWEERVARGGEVGRPILERKLEIVRAYFHSVWNIDLDELRDEILKRQANLPNIDQLSLN</sequence>
<accession>A0A1X7JA26</accession>
<dbReference type="InterPro" id="IPR030890">
    <property type="entry name" value="LP_HExxH_w_TonB"/>
</dbReference>
<dbReference type="OrthoDB" id="1113652at2"/>
<keyword evidence="1" id="KW-0378">Hydrolase</keyword>